<dbReference type="RefSeq" id="WP_068898778.1">
    <property type="nucleotide sequence ID" value="NZ_JBHUIF010000032.1"/>
</dbReference>
<dbReference type="AlphaFoldDB" id="A0A1C3ERR1"/>
<protein>
    <recommendedName>
        <fullName evidence="3">GDYXXLXY domain-containing protein</fullName>
    </recommendedName>
</protein>
<proteinExistence type="predicted"/>
<organism evidence="1 2">
    <name type="scientific">Veronia pacifica</name>
    <dbReference type="NCBI Taxonomy" id="1080227"/>
    <lineage>
        <taxon>Bacteria</taxon>
        <taxon>Pseudomonadati</taxon>
        <taxon>Pseudomonadota</taxon>
        <taxon>Gammaproteobacteria</taxon>
        <taxon>Vibrionales</taxon>
        <taxon>Vibrionaceae</taxon>
        <taxon>Veronia</taxon>
    </lineage>
</organism>
<dbReference type="OrthoDB" id="4868247at2"/>
<keyword evidence="2" id="KW-1185">Reference proteome</keyword>
<sequence length="179" mass="20706">MRRWIAVAGLILSLAVVNFIIVSKEQLLLNGEEIYFALAPVDPRSLMQGDYMRLNYAITNDIYQAIKIREPQQPGMPKRDSDGVAVISVDKKNIAQFIRINDDSPLAANEWKITYRVRKNRLYFGVNSYFFQEGDAKIYEEARFAKYRVSKDSKNWLLASLHNQNLTLISGREKQQQTE</sequence>
<dbReference type="InterPro" id="IPR025833">
    <property type="entry name" value="GDYXXLXY"/>
</dbReference>
<dbReference type="Pfam" id="PF14345">
    <property type="entry name" value="GDYXXLXY"/>
    <property type="match status" value="1"/>
</dbReference>
<gene>
    <name evidence="1" type="ORF">A8L45_02260</name>
</gene>
<dbReference type="Proteomes" id="UP000094936">
    <property type="component" value="Unassembled WGS sequence"/>
</dbReference>
<evidence type="ECO:0008006" key="3">
    <source>
        <dbReference type="Google" id="ProtNLM"/>
    </source>
</evidence>
<evidence type="ECO:0000313" key="2">
    <source>
        <dbReference type="Proteomes" id="UP000094936"/>
    </source>
</evidence>
<reference evidence="1 2" key="1">
    <citation type="submission" date="2016-05" db="EMBL/GenBank/DDBJ databases">
        <title>Genomic Taxonomy of the Vibrionaceae.</title>
        <authorList>
            <person name="Gomez-Gil B."/>
            <person name="Enciso-Ibarra J."/>
        </authorList>
    </citation>
    <scope>NUCLEOTIDE SEQUENCE [LARGE SCALE GENOMIC DNA]</scope>
    <source>
        <strain evidence="1 2">CAIM 1920</strain>
    </source>
</reference>
<accession>A0A1C3ERR1</accession>
<evidence type="ECO:0000313" key="1">
    <source>
        <dbReference type="EMBL" id="ODA35878.1"/>
    </source>
</evidence>
<name>A0A1C3ERR1_9GAMM</name>
<dbReference type="EMBL" id="LYBM01000002">
    <property type="protein sequence ID" value="ODA35878.1"/>
    <property type="molecule type" value="Genomic_DNA"/>
</dbReference>
<comment type="caution">
    <text evidence="1">The sequence shown here is derived from an EMBL/GenBank/DDBJ whole genome shotgun (WGS) entry which is preliminary data.</text>
</comment>
<dbReference type="STRING" id="1080227.A8L45_02260"/>